<evidence type="ECO:0000256" key="2">
    <source>
        <dbReference type="ARBA" id="ARBA00023136"/>
    </source>
</evidence>
<dbReference type="PROSITE" id="PS01068">
    <property type="entry name" value="OMPA_1"/>
    <property type="match status" value="1"/>
</dbReference>
<accession>A0A2G5K231</accession>
<dbReference type="Pfam" id="PF00691">
    <property type="entry name" value="OmpA"/>
    <property type="match status" value="1"/>
</dbReference>
<dbReference type="Proteomes" id="UP000231516">
    <property type="component" value="Unassembled WGS sequence"/>
</dbReference>
<evidence type="ECO:0000313" key="6">
    <source>
        <dbReference type="EMBL" id="PIB23179.1"/>
    </source>
</evidence>
<evidence type="ECO:0000313" key="7">
    <source>
        <dbReference type="Proteomes" id="UP000231516"/>
    </source>
</evidence>
<dbReference type="PANTHER" id="PTHR30329:SF21">
    <property type="entry name" value="LIPOPROTEIN YIAD-RELATED"/>
    <property type="match status" value="1"/>
</dbReference>
<evidence type="ECO:0000256" key="1">
    <source>
        <dbReference type="ARBA" id="ARBA00004442"/>
    </source>
</evidence>
<dbReference type="InterPro" id="IPR050330">
    <property type="entry name" value="Bact_OuterMem_StrucFunc"/>
</dbReference>
<name>A0A2G5K231_9RHOB</name>
<dbReference type="CDD" id="cd07185">
    <property type="entry name" value="OmpA_C-like"/>
    <property type="match status" value="1"/>
</dbReference>
<dbReference type="EMBL" id="MDGM01000014">
    <property type="protein sequence ID" value="PIB23179.1"/>
    <property type="molecule type" value="Genomic_DNA"/>
</dbReference>
<dbReference type="Gene3D" id="3.30.1330.60">
    <property type="entry name" value="OmpA-like domain"/>
    <property type="match status" value="1"/>
</dbReference>
<proteinExistence type="predicted"/>
<dbReference type="InterPro" id="IPR006690">
    <property type="entry name" value="OMPA-like_CS"/>
</dbReference>
<dbReference type="GO" id="GO:0009279">
    <property type="term" value="C:cell outer membrane"/>
    <property type="evidence" value="ECO:0007669"/>
    <property type="project" value="UniProtKB-SubCell"/>
</dbReference>
<dbReference type="PRINTS" id="PR01021">
    <property type="entry name" value="OMPADOMAIN"/>
</dbReference>
<dbReference type="AlphaFoldDB" id="A0A2G5K231"/>
<dbReference type="PANTHER" id="PTHR30329">
    <property type="entry name" value="STATOR ELEMENT OF FLAGELLAR MOTOR COMPLEX"/>
    <property type="match status" value="1"/>
</dbReference>
<dbReference type="InterPro" id="IPR006664">
    <property type="entry name" value="OMP_bac"/>
</dbReference>
<evidence type="ECO:0000259" key="5">
    <source>
        <dbReference type="PROSITE" id="PS51123"/>
    </source>
</evidence>
<keyword evidence="3" id="KW-0998">Cell outer membrane</keyword>
<keyword evidence="2 4" id="KW-0472">Membrane</keyword>
<reference evidence="6 7" key="1">
    <citation type="submission" date="2016-08" db="EMBL/GenBank/DDBJ databases">
        <title>Draft genome of Amylibacter sp. strain 4G11.</title>
        <authorList>
            <person name="Wong S.-K."/>
            <person name="Hamasaki K."/>
            <person name="Yoshizawa S."/>
        </authorList>
    </citation>
    <scope>NUCLEOTIDE SEQUENCE [LARGE SCALE GENOMIC DNA]</scope>
    <source>
        <strain evidence="6 7">4G11</strain>
    </source>
</reference>
<comment type="caution">
    <text evidence="6">The sequence shown here is derived from an EMBL/GenBank/DDBJ whole genome shotgun (WGS) entry which is preliminary data.</text>
</comment>
<dbReference type="SUPFAM" id="SSF103088">
    <property type="entry name" value="OmpA-like"/>
    <property type="match status" value="1"/>
</dbReference>
<dbReference type="PROSITE" id="PS51123">
    <property type="entry name" value="OMPA_2"/>
    <property type="match status" value="1"/>
</dbReference>
<sequence>MGCASFEIQAQSQFQLPIEASSCAIQNALTGGLEAQCQNVKTNGSPRGIVLRLDQELNAQKAQDLGRTAPTKPTVKQATFKPSAPVIDRRAAKSNDGYFIQFAFASFQLEPQYVEHIARLAAVLSAPNMSDTCIRVTGHTDTIGSAAFNKTLSEKRAVSVAKLLAEKSKISPDRIQIISAGETQPLANIAGSDPLNRRVEFSTKDASNGCA</sequence>
<feature type="domain" description="OmpA-like" evidence="5">
    <location>
        <begin position="89"/>
        <end position="207"/>
    </location>
</feature>
<protein>
    <recommendedName>
        <fullName evidence="5">OmpA-like domain-containing protein</fullName>
    </recommendedName>
</protein>
<dbReference type="InterPro" id="IPR036737">
    <property type="entry name" value="OmpA-like_sf"/>
</dbReference>
<evidence type="ECO:0000256" key="4">
    <source>
        <dbReference type="PROSITE-ProRule" id="PRU00473"/>
    </source>
</evidence>
<dbReference type="InterPro" id="IPR006665">
    <property type="entry name" value="OmpA-like"/>
</dbReference>
<evidence type="ECO:0000256" key="3">
    <source>
        <dbReference type="ARBA" id="ARBA00023237"/>
    </source>
</evidence>
<organism evidence="6 7">
    <name type="scientific">Paramylibacter kogurei</name>
    <dbReference type="NCBI Taxonomy" id="1889778"/>
    <lineage>
        <taxon>Bacteria</taxon>
        <taxon>Pseudomonadati</taxon>
        <taxon>Pseudomonadota</taxon>
        <taxon>Alphaproteobacteria</taxon>
        <taxon>Rhodobacterales</taxon>
        <taxon>Paracoccaceae</taxon>
        <taxon>Paramylibacter</taxon>
    </lineage>
</organism>
<keyword evidence="7" id="KW-1185">Reference proteome</keyword>
<comment type="subcellular location">
    <subcellularLocation>
        <location evidence="1">Cell outer membrane</location>
    </subcellularLocation>
</comment>
<gene>
    <name evidence="6" type="ORF">BFP76_09170</name>
</gene>